<dbReference type="Pfam" id="PF00501">
    <property type="entry name" value="AMP-binding"/>
    <property type="match status" value="1"/>
</dbReference>
<dbReference type="EMBL" id="NAJM01000022">
    <property type="protein sequence ID" value="RVX70602.1"/>
    <property type="molecule type" value="Genomic_DNA"/>
</dbReference>
<organism evidence="4 5">
    <name type="scientific">Exophiala mesophila</name>
    <name type="common">Black yeast-like fungus</name>
    <dbReference type="NCBI Taxonomy" id="212818"/>
    <lineage>
        <taxon>Eukaryota</taxon>
        <taxon>Fungi</taxon>
        <taxon>Dikarya</taxon>
        <taxon>Ascomycota</taxon>
        <taxon>Pezizomycotina</taxon>
        <taxon>Eurotiomycetes</taxon>
        <taxon>Chaetothyriomycetidae</taxon>
        <taxon>Chaetothyriales</taxon>
        <taxon>Herpotrichiellaceae</taxon>
        <taxon>Exophiala</taxon>
    </lineage>
</organism>
<proteinExistence type="inferred from homology"/>
<dbReference type="GO" id="GO:0009898">
    <property type="term" value="C:cytoplasmic side of plasma membrane"/>
    <property type="evidence" value="ECO:0007669"/>
    <property type="project" value="TreeGrafter"/>
</dbReference>
<evidence type="ECO:0000313" key="5">
    <source>
        <dbReference type="Proteomes" id="UP000288859"/>
    </source>
</evidence>
<name>A0A438N4J2_EXOME</name>
<dbReference type="InterPro" id="IPR045851">
    <property type="entry name" value="AMP-bd_C_sf"/>
</dbReference>
<dbReference type="PROSITE" id="PS00455">
    <property type="entry name" value="AMP_BINDING"/>
    <property type="match status" value="1"/>
</dbReference>
<dbReference type="OrthoDB" id="10253869at2759"/>
<dbReference type="GO" id="GO:0005777">
    <property type="term" value="C:peroxisome"/>
    <property type="evidence" value="ECO:0007669"/>
    <property type="project" value="TreeGrafter"/>
</dbReference>
<dbReference type="PANTHER" id="PTHR43107">
    <property type="entry name" value="LONG-CHAIN FATTY ACID TRANSPORT PROTEIN"/>
    <property type="match status" value="1"/>
</dbReference>
<dbReference type="InterPro" id="IPR042099">
    <property type="entry name" value="ANL_N_sf"/>
</dbReference>
<evidence type="ECO:0000313" key="4">
    <source>
        <dbReference type="EMBL" id="RVX70602.1"/>
    </source>
</evidence>
<accession>A0A438N4J2</accession>
<comment type="caution">
    <text evidence="4">The sequence shown here is derived from an EMBL/GenBank/DDBJ whole genome shotgun (WGS) entry which is preliminary data.</text>
</comment>
<dbReference type="GO" id="GO:0004467">
    <property type="term" value="F:long-chain fatty acid-CoA ligase activity"/>
    <property type="evidence" value="ECO:0007669"/>
    <property type="project" value="TreeGrafter"/>
</dbReference>
<dbReference type="GO" id="GO:0005811">
    <property type="term" value="C:lipid droplet"/>
    <property type="evidence" value="ECO:0007669"/>
    <property type="project" value="TreeGrafter"/>
</dbReference>
<dbReference type="VEuPathDB" id="FungiDB:PV10_05788"/>
<keyword evidence="2" id="KW-0436">Ligase</keyword>
<dbReference type="GO" id="GO:0005324">
    <property type="term" value="F:long-chain fatty acid transmembrane transporter activity"/>
    <property type="evidence" value="ECO:0007669"/>
    <property type="project" value="TreeGrafter"/>
</dbReference>
<evidence type="ECO:0000259" key="3">
    <source>
        <dbReference type="Pfam" id="PF00501"/>
    </source>
</evidence>
<reference evidence="4 5" key="1">
    <citation type="submission" date="2017-03" db="EMBL/GenBank/DDBJ databases">
        <title>Genomes of endolithic fungi from Antarctica.</title>
        <authorList>
            <person name="Coleine C."/>
            <person name="Masonjones S."/>
            <person name="Stajich J.E."/>
        </authorList>
    </citation>
    <scope>NUCLEOTIDE SEQUENCE [LARGE SCALE GENOMIC DNA]</scope>
    <source>
        <strain evidence="4 5">CCFEE 6314</strain>
    </source>
</reference>
<dbReference type="InterPro" id="IPR020845">
    <property type="entry name" value="AMP-binding_CS"/>
</dbReference>
<comment type="similarity">
    <text evidence="1">Belongs to the ATP-dependent AMP-binding enzyme family.</text>
</comment>
<feature type="domain" description="AMP-dependent synthetase/ligase" evidence="3">
    <location>
        <begin position="64"/>
        <end position="377"/>
    </location>
</feature>
<evidence type="ECO:0000256" key="2">
    <source>
        <dbReference type="ARBA" id="ARBA00022598"/>
    </source>
</evidence>
<dbReference type="InterPro" id="IPR000873">
    <property type="entry name" value="AMP-dep_synth/lig_dom"/>
</dbReference>
<dbReference type="Proteomes" id="UP000288859">
    <property type="component" value="Unassembled WGS sequence"/>
</dbReference>
<dbReference type="Gene3D" id="3.40.50.12780">
    <property type="entry name" value="N-terminal domain of ligase-like"/>
    <property type="match status" value="1"/>
</dbReference>
<dbReference type="Gene3D" id="3.30.300.30">
    <property type="match status" value="1"/>
</dbReference>
<dbReference type="SUPFAM" id="SSF56801">
    <property type="entry name" value="Acetyl-CoA synthetase-like"/>
    <property type="match status" value="1"/>
</dbReference>
<gene>
    <name evidence="4" type="ORF">B0A52_05254</name>
</gene>
<protein>
    <recommendedName>
        <fullName evidence="3">AMP-dependent synthetase/ligase domain-containing protein</fullName>
    </recommendedName>
</protein>
<dbReference type="GO" id="GO:0044539">
    <property type="term" value="P:long-chain fatty acid import into cell"/>
    <property type="evidence" value="ECO:0007669"/>
    <property type="project" value="TreeGrafter"/>
</dbReference>
<sequence length="644" mass="71019">MATVAASVAAATGLLYYADNSLGVSRDLSIYRSEQHFAKAYPQWLAKLGHDSTHLYRMLELADPNADAIWFEGRTWNYRAMKSQVDQLASGLHHLGVKNGDIVAVFMTNSPEMAFTVYALTRLGAAPALINNALRDDTLLHCVRLPQANLILSTPDVVSYAASAARSLQSTINVVRLNLGSFRPTPTPTSDGVSDFPFLDPTSIASLPPTPSKSVASVGALIYTSGTTGKPKACSIKNALITIVSCTSPPDAANPKKYMRDLRIYSCMPLFHGTTFFTGLSYAVGNSACFAIGRKFSARGFWKEVSESRSTRILYVGELLRFLLATAPGEYDRKHKVMVAAGNGLQKDVWVEFQRRFNVPEIREFYRSTEGLVKFDNIQKVGQPGAGRVGYLGSLRKHVLEKDQWIVKFDYDSEMPVRDPKTGFCIVADRGEPGEAIAKIKNMATYINYHGNTEATEQKLLRDCFEKGDVYQRSGDLLVQERDNWVKFVDRIGDTYRWMGENVSAGEVRGFISEISGVKDAVVVGKRLDKYDGQVGTALIVLDDASEKQGSGQGEAVFVKTLFKQLRSKGVPRYAIPRLVLVRGDLVDVGDTFKHAKAIAKNIAWGEPDPSGLTRKYYLDLQTETFKPLDAASWQAIQLGKAKL</sequence>
<dbReference type="PANTHER" id="PTHR43107:SF20">
    <property type="entry name" value="FATTY ACID TRANSPORTER_ACYL-COA SYNTHETASE (FAT1), PUTATIVE (AFU_ORTHOLOGUE AFUA_2G11360)-RELATED"/>
    <property type="match status" value="1"/>
</dbReference>
<evidence type="ECO:0000256" key="1">
    <source>
        <dbReference type="ARBA" id="ARBA00006432"/>
    </source>
</evidence>
<dbReference type="AlphaFoldDB" id="A0A438N4J2"/>